<dbReference type="FunFam" id="2.130.10.10:FF:000921">
    <property type="entry name" value="Protein HIR"/>
    <property type="match status" value="1"/>
</dbReference>
<dbReference type="SUPFAM" id="SSF50978">
    <property type="entry name" value="WD40 repeat-like"/>
    <property type="match status" value="1"/>
</dbReference>
<feature type="domain" description="CAF1B/HIR1 beta-propeller" evidence="15">
    <location>
        <begin position="14"/>
        <end position="356"/>
    </location>
</feature>
<feature type="region of interest" description="Disordered" evidence="13">
    <location>
        <begin position="507"/>
        <end position="541"/>
    </location>
</feature>
<dbReference type="InterPro" id="IPR019775">
    <property type="entry name" value="WD40_repeat_CS"/>
</dbReference>
<dbReference type="InterPro" id="IPR011494">
    <property type="entry name" value="HIRA-like_C"/>
</dbReference>
<dbReference type="GO" id="GO:0006355">
    <property type="term" value="P:regulation of DNA-templated transcription"/>
    <property type="evidence" value="ECO:0007669"/>
    <property type="project" value="InterPro"/>
</dbReference>
<dbReference type="InterPro" id="IPR001680">
    <property type="entry name" value="WD40_rpt"/>
</dbReference>
<evidence type="ECO:0000256" key="10">
    <source>
        <dbReference type="ARBA" id="ARBA00023242"/>
    </source>
</evidence>
<dbReference type="InterPro" id="IPR031120">
    <property type="entry name" value="HIR1-like"/>
</dbReference>
<feature type="domain" description="Protein HIRA-like C-terminal" evidence="14">
    <location>
        <begin position="643"/>
        <end position="847"/>
    </location>
</feature>
<dbReference type="InterPro" id="IPR036322">
    <property type="entry name" value="WD40_repeat_dom_sf"/>
</dbReference>
<dbReference type="PANTHER" id="PTHR13831:SF0">
    <property type="entry name" value="PROTEIN HIRA"/>
    <property type="match status" value="1"/>
</dbReference>
<evidence type="ECO:0000256" key="9">
    <source>
        <dbReference type="ARBA" id="ARBA00023163"/>
    </source>
</evidence>
<evidence type="ECO:0000256" key="13">
    <source>
        <dbReference type="SAM" id="MobiDB-lite"/>
    </source>
</evidence>
<evidence type="ECO:0000256" key="12">
    <source>
        <dbReference type="RuleBase" id="RU364014"/>
    </source>
</evidence>
<comment type="function">
    <text evidence="1 12">Required for replication-independent chromatin assembly and for the periodic repression of histone gene transcription during the cell cycle.</text>
</comment>
<dbReference type="Pfam" id="PF07569">
    <property type="entry name" value="Hira"/>
    <property type="match status" value="1"/>
</dbReference>
<dbReference type="InterPro" id="IPR019015">
    <property type="entry name" value="HIRA_B_motif"/>
</dbReference>
<dbReference type="InterPro" id="IPR015943">
    <property type="entry name" value="WD40/YVTN_repeat-like_dom_sf"/>
</dbReference>
<evidence type="ECO:0000256" key="11">
    <source>
        <dbReference type="PROSITE-ProRule" id="PRU00221"/>
    </source>
</evidence>
<dbReference type="InterPro" id="IPR020472">
    <property type="entry name" value="WD40_PAC1"/>
</dbReference>
<comment type="caution">
    <text evidence="16">The sequence shown here is derived from an EMBL/GenBank/DDBJ whole genome shotgun (WGS) entry which is preliminary data.</text>
</comment>
<dbReference type="SUPFAM" id="SSF50969">
    <property type="entry name" value="YVTN repeat-like/Quinoprotein amine dehydrogenase"/>
    <property type="match status" value="1"/>
</dbReference>
<dbReference type="GO" id="GO:0000417">
    <property type="term" value="C:HIR complex"/>
    <property type="evidence" value="ECO:0007669"/>
    <property type="project" value="TreeGrafter"/>
</dbReference>
<dbReference type="OrthoDB" id="1741719at2759"/>
<evidence type="ECO:0000256" key="8">
    <source>
        <dbReference type="ARBA" id="ARBA00023015"/>
    </source>
</evidence>
<dbReference type="Pfam" id="PF24105">
    <property type="entry name" value="Beta-prop_CAF1B_HIR1"/>
    <property type="match status" value="1"/>
</dbReference>
<dbReference type="SMART" id="SM00320">
    <property type="entry name" value="WD40"/>
    <property type="match status" value="7"/>
</dbReference>
<keyword evidence="7 12" id="KW-0156">Chromatin regulator</keyword>
<evidence type="ECO:0000313" key="17">
    <source>
        <dbReference type="Proteomes" id="UP000620104"/>
    </source>
</evidence>
<evidence type="ECO:0000256" key="5">
    <source>
        <dbReference type="ARBA" id="ARBA00022574"/>
    </source>
</evidence>
<dbReference type="GO" id="GO:0005634">
    <property type="term" value="C:nucleus"/>
    <property type="evidence" value="ECO:0007669"/>
    <property type="project" value="UniProtKB-SubCell"/>
</dbReference>
<dbReference type="GO" id="GO:0006338">
    <property type="term" value="P:chromatin remodeling"/>
    <property type="evidence" value="ECO:0007669"/>
    <property type="project" value="InterPro"/>
</dbReference>
<dbReference type="EMBL" id="BLZA01000049">
    <property type="protein sequence ID" value="GHJ89651.1"/>
    <property type="molecule type" value="Genomic_DNA"/>
</dbReference>
<protein>
    <recommendedName>
        <fullName evidence="12">Protein HIR</fullName>
    </recommendedName>
</protein>
<dbReference type="CDD" id="cd00200">
    <property type="entry name" value="WD40"/>
    <property type="match status" value="1"/>
</dbReference>
<dbReference type="PROSITE" id="PS00678">
    <property type="entry name" value="WD_REPEATS_1"/>
    <property type="match status" value="1"/>
</dbReference>
<organism evidence="16 17">
    <name type="scientific">Naganishia liquefaciens</name>
    <dbReference type="NCBI Taxonomy" id="104408"/>
    <lineage>
        <taxon>Eukaryota</taxon>
        <taxon>Fungi</taxon>
        <taxon>Dikarya</taxon>
        <taxon>Basidiomycota</taxon>
        <taxon>Agaricomycotina</taxon>
        <taxon>Tremellomycetes</taxon>
        <taxon>Filobasidiales</taxon>
        <taxon>Filobasidiaceae</taxon>
        <taxon>Naganishia</taxon>
    </lineage>
</organism>
<keyword evidence="17" id="KW-1185">Reference proteome</keyword>
<evidence type="ECO:0000259" key="15">
    <source>
        <dbReference type="Pfam" id="PF24105"/>
    </source>
</evidence>
<keyword evidence="9 12" id="KW-0804">Transcription</keyword>
<name>A0A8H3YJM2_9TREE</name>
<dbReference type="AlphaFoldDB" id="A0A8H3YJM2"/>
<dbReference type="GO" id="GO:0006351">
    <property type="term" value="P:DNA-templated transcription"/>
    <property type="evidence" value="ECO:0007669"/>
    <property type="project" value="InterPro"/>
</dbReference>
<dbReference type="GO" id="GO:0000785">
    <property type="term" value="C:chromatin"/>
    <property type="evidence" value="ECO:0007669"/>
    <property type="project" value="TreeGrafter"/>
</dbReference>
<dbReference type="Gene3D" id="2.130.10.10">
    <property type="entry name" value="YVTN repeat-like/Quinoprotein amine dehydrogenase"/>
    <property type="match status" value="2"/>
</dbReference>
<feature type="repeat" description="WD" evidence="11">
    <location>
        <begin position="14"/>
        <end position="46"/>
    </location>
</feature>
<evidence type="ECO:0000256" key="1">
    <source>
        <dbReference type="ARBA" id="ARBA00002677"/>
    </source>
</evidence>
<sequence length="905" mass="99881">MKVIKPAWVTHKDEKDKTLSIFCLHIHPDCTRLATGGLDAKVKIWSTLPILSEEAEQNDANPKLLSTLTLHNGPVLSVRWAHHGRYLASGSDDGVVMIWDIDPLGGGKVWGSDDVNVEAWKPLKRLVGHESDVADVAWSQDDSMIASVGLDSVIFIWDGHNFERIRKIDSHQGFVKGVTWDPVGQFLATQSDDRTVKIWNTEDWSLVEEIKKPFEKSPANTFFRRLSWSPDGSFIATSNAMNGPVFVAAIIDRYDWSTDISFVGHENTIQVAAFNPRIFFPPGEKKTRAKASCMLALGSDDSSISIWRNTRNKPLLVVKDVFERQILDLCWSNDGHTIYGCSSDGSICAIHFEDVEIPNLSPMEDTDMILKSFGYEKKRQTSRPSEASHQAGPLPFSGLQPIRANAFTIDAPINILTAKPRQQKITILPGGKRRIQPSLIQSLGATGTFGSLDQIAPSESQAARAARLDQTAQAFADAAEQPLESQSKIADTRHAIIQGVDDAFDAVPPVTGKRRASGDVSPEKRAVRPRTLGGDRPRESRPFQEIRPSMVAVNLVNGVGHAPLLPVPAVQSELRSLSEEDSKICAEASNNLKTKVYEVSMLRDGAVQWLDYSSSPIIGLAITPTLTCASCEDGSLVIYSNSGVRLLAPLKLDSSASFTHAAKDFVMIITCKGTMNAWNLRTKKALFSQVNIQPIISTTSAKEDLNDTAISITQALIRPNGTPWIQLSSGTCYAYNADFQAWEELCNPWLAESSPIWTRTRGGSSKTFVTGMEAELNNLQPNLVQDLSGDKPRWWNDALTLGHLETRMRAAALLDSAAEYKPFLLMYAKKIAEEGYKSKGEELVKELHGPVYYNASNARNWTTHVCGLNKRDMLREVLSIFAKTRSLGEIAQVWQDRLKAASQES</sequence>
<dbReference type="PROSITE" id="PS50082">
    <property type="entry name" value="WD_REPEATS_2"/>
    <property type="match status" value="4"/>
</dbReference>
<comment type="subcellular location">
    <subcellularLocation>
        <location evidence="2 12">Nucleus</location>
    </subcellularLocation>
</comment>
<keyword evidence="8 12" id="KW-0805">Transcription regulation</keyword>
<keyword evidence="5 11" id="KW-0853">WD repeat</keyword>
<comment type="similarity">
    <text evidence="3 12">Belongs to the WD repeat HIR1 family.</text>
</comment>
<keyword evidence="6 12" id="KW-0677">Repeat</keyword>
<evidence type="ECO:0000259" key="14">
    <source>
        <dbReference type="Pfam" id="PF07569"/>
    </source>
</evidence>
<feature type="repeat" description="WD" evidence="11">
    <location>
        <begin position="168"/>
        <end position="209"/>
    </location>
</feature>
<evidence type="ECO:0000256" key="4">
    <source>
        <dbReference type="ARBA" id="ARBA00022491"/>
    </source>
</evidence>
<evidence type="ECO:0000256" key="7">
    <source>
        <dbReference type="ARBA" id="ARBA00022853"/>
    </source>
</evidence>
<dbReference type="PRINTS" id="PR00320">
    <property type="entry name" value="GPROTEINBRPT"/>
</dbReference>
<dbReference type="GO" id="GO:0031491">
    <property type="term" value="F:nucleosome binding"/>
    <property type="evidence" value="ECO:0007669"/>
    <property type="project" value="TreeGrafter"/>
</dbReference>
<evidence type="ECO:0000256" key="6">
    <source>
        <dbReference type="ARBA" id="ARBA00022737"/>
    </source>
</evidence>
<accession>A0A8H3YJM2</accession>
<evidence type="ECO:0000256" key="2">
    <source>
        <dbReference type="ARBA" id="ARBA00004123"/>
    </source>
</evidence>
<dbReference type="InterPro" id="IPR055410">
    <property type="entry name" value="Beta-prop_CAF1B_HIR1"/>
</dbReference>
<gene>
    <name evidence="16" type="ORF">NliqN6_6053</name>
</gene>
<feature type="repeat" description="WD" evidence="11">
    <location>
        <begin position="126"/>
        <end position="167"/>
    </location>
</feature>
<dbReference type="PROSITE" id="PS50294">
    <property type="entry name" value="WD_REPEATS_REGION"/>
    <property type="match status" value="3"/>
</dbReference>
<keyword evidence="4 12" id="KW-0678">Repressor</keyword>
<dbReference type="PANTHER" id="PTHR13831">
    <property type="entry name" value="MEMBER OF THE HIR1 FAMILY OF WD-REPEAT PROTEINS"/>
    <property type="match status" value="1"/>
</dbReference>
<evidence type="ECO:0000313" key="16">
    <source>
        <dbReference type="EMBL" id="GHJ89651.1"/>
    </source>
</evidence>
<dbReference type="Proteomes" id="UP000620104">
    <property type="component" value="Unassembled WGS sequence"/>
</dbReference>
<evidence type="ECO:0000256" key="3">
    <source>
        <dbReference type="ARBA" id="ARBA00007306"/>
    </source>
</evidence>
<dbReference type="Pfam" id="PF09453">
    <property type="entry name" value="HIRA_B"/>
    <property type="match status" value="1"/>
</dbReference>
<dbReference type="InterPro" id="IPR011044">
    <property type="entry name" value="Quino_amine_DH_bsu"/>
</dbReference>
<proteinExistence type="inferred from homology"/>
<reference evidence="16" key="1">
    <citation type="submission" date="2020-07" db="EMBL/GenBank/DDBJ databases">
        <title>Draft Genome Sequence of a Deep-Sea Yeast, Naganishia (Cryptococcus) liquefaciens strain N6.</title>
        <authorList>
            <person name="Han Y.W."/>
            <person name="Kajitani R."/>
            <person name="Morimoto H."/>
            <person name="Parhat M."/>
            <person name="Tsubouchi H."/>
            <person name="Bakenova O."/>
            <person name="Ogata M."/>
            <person name="Argunhan B."/>
            <person name="Aoki R."/>
            <person name="Kajiwara S."/>
            <person name="Itoh T."/>
            <person name="Iwasaki H."/>
        </authorList>
    </citation>
    <scope>NUCLEOTIDE SEQUENCE</scope>
    <source>
        <strain evidence="16">N6</strain>
    </source>
</reference>
<keyword evidence="10 12" id="KW-0539">Nucleus</keyword>
<feature type="repeat" description="WD" evidence="11">
    <location>
        <begin position="68"/>
        <end position="102"/>
    </location>
</feature>